<dbReference type="InterPro" id="IPR009030">
    <property type="entry name" value="Growth_fac_rcpt_cys_sf"/>
</dbReference>
<evidence type="ECO:0000313" key="11">
    <source>
        <dbReference type="Proteomes" id="UP001158576"/>
    </source>
</evidence>
<evidence type="ECO:0000313" key="10">
    <source>
        <dbReference type="EMBL" id="CAG5098002.1"/>
    </source>
</evidence>
<dbReference type="SUPFAM" id="SSF57196">
    <property type="entry name" value="EGF/Laminin"/>
    <property type="match status" value="4"/>
</dbReference>
<sequence length="2013" mass="217363">MATNSLLLFLTILIGKNAAQNSSRKDVTIKGQEFTVFRKRSTWEDAALLCAENGLQLATVNSAFEAARLQTIAGTYTWIGLKSNNAAAGPWRWIHGEVAERADVSWGRIQPNERAQEACGYIATSSGIIGDTTCEKRYMVACSPNQSLSRMIFEETTSTELPTTTTPEATTSLPPTTSTTTTVKIPIEQLPAATFGKNLDLSGAGHRGRVRDPLVSFPGPVDDSATNREVFVNYDTNGDTITGFSDTIDPEIEYVEADGVFMFYLDYMQNPEEHCNSDWPNDLTQQPMGLDSCLDTDPLVQPDPFPDTGYHEFSPECHGTPGDCTASDTCCNVHRGMNWTRAVCKCREYGGEIATPYSAVQDQYMYDFIQSIWEYRFNRNNSRYCRDENGDTPGTLGTDDCPIVQEGLTTATWGNELIWIGYNFDPTNNKYQLVNGTLMNLDYHYWGLIGTGIDGRKRRALDDINIVSPQQTIITIDNSHINGGSDIILDYDELGTDPICIAIRYDVDDQDPTAPHKLQWMERDCGRAKSVMCEVDFRETQNCRFGNIPMNHPDYDELTKITTDAWSAAPDPCTNWQKCEGGEIVNGTCAINEKFDTVLRMCMPAITQEPCNINECNVTNHVCTGDNMHCEDTIGSYACICDPGYQWNPEKASVTDALNPNGREPSPDNNFWVWPVGSDPSDPSYVHDDSGLYDPNQGDMCIDLDECFVNEFTCPANSECSNLDIVTTGRPYECVCSNGYVPVYNMTQNTTDANGVNYYDVVSCEDVNECDWGNVTCSAVTMCVNTDGSFHCGCEVGYTTDPACNACIGNATADGFATDANLCSAETAAAGISNCCGNINECEDPVLNLCPVNSDCIDNDGSFFCDCHNDLEYINTDNYVCEDKDECSNATWNGCDPNSVCQNLDPSYICNCNPGYDNCANPFQEISGTCCEDRNECEKDAPCGINADCTNLECNDPRDNNCDTGIIRPILSDIAGICVNENGGYTCECPEGYTGNALSSVDPMGEGCSDVDECASNPCHADAVCTNNVGSFECECATGYKETAPLPAQECVDIDECTEVVGVCHEDADCANDVGSYTCTCITGYSGDGQFCSDINECADDASNDCDSLADCQNTDASYTCTCPDGYDATGSPAGASCDEIDECAATPGPCDADATCTNYPPGSYTCTCDPGFSGNGEIGNCTTVNECTDNLHNCDPLAECTDTEGSFECACIDGYYSLGTPPARSGDCFDIDECLNPADNNCHQNATCTNLVPPDRFSCACNAGFVGDGLTCTIPDECADNSHNCDPRAECTKEPGQTGFTCTCLTGYTDVLTPDGQTLAALIPGLACTDIDECDITPSVCTDNALCTNTCRTGYDSVNGTGTTGDCQPKNECLDTPCPVVGGICTDLPPDQNGYICTCQDGYQYIPDINFCEDINECNEVPCTAGAECTNTDPGFECYCANGLVQSNGTGLFSFANPLGDSTCDDVDECTLGISSCNLTTSICVNTYGSHLCYCKPEYADDGFGNCVDKNECDLGLCPFPQSPNGTDLCVNFEGGYQCFCPDGFDGNVVVTPLALDTVEGQVVTAEATVYECGDRNECVIQTGVDCPVNSACTNIPGGASCACDEGFENVQTDPTQFPICQNINECAGAHLCLASATCVDLEGSYRCQCPTGYEGDGVNFCEDADECAIAAASRRRRQAENFDNTTQTVDGAQCDPTAICLNTDGSYTCQCPLGMMEDPTTRQCLDIDECSSGTHNCLADEFCLNFPGSHSCFQLPTTTAQPAIEGDPHIRVSAPHEEPVCFDVSDDNESVLSLISEGPEGVQVNGQVFEEGTKGKVCRLETVGIVSPGGVQVAVYVDQVTIGREGQVYQRFYYDRDAEYGMDDVHIEVHPAEKGKNPHRGVLVSIGHSGDIRFNVEYKRAKKSASLNVERGSGLKERLTGVLGSTMHGEINYHMSKSGGIVLPSGKEIPVTMVNWNVHHKCHKMEASMVEDFLGHAISDFRVEGLFGAPSEKTTSWMSAILDVFGFPKRR</sequence>
<feature type="domain" description="EGF-like" evidence="8">
    <location>
        <begin position="1140"/>
        <end position="1183"/>
    </location>
</feature>
<feature type="domain" description="EGF-like" evidence="8">
    <location>
        <begin position="1010"/>
        <end position="1046"/>
    </location>
</feature>
<feature type="domain" description="EGF-like" evidence="8">
    <location>
        <begin position="1370"/>
        <end position="1414"/>
    </location>
</feature>
<feature type="domain" description="EGF-like" evidence="8">
    <location>
        <begin position="1231"/>
        <end position="1274"/>
    </location>
</feature>
<dbReference type="PANTHER" id="PTHR24039:SF58">
    <property type="entry name" value="EGF-LIKE DOMAIN-CONTAINING PROTEIN"/>
    <property type="match status" value="1"/>
</dbReference>
<evidence type="ECO:0000256" key="2">
    <source>
        <dbReference type="ARBA" id="ARBA00022729"/>
    </source>
</evidence>
<comment type="caution">
    <text evidence="5">Lacks conserved residue(s) required for the propagation of feature annotation.</text>
</comment>
<dbReference type="SMART" id="SM00179">
    <property type="entry name" value="EGF_CA"/>
    <property type="match status" value="22"/>
</dbReference>
<keyword evidence="3" id="KW-0677">Repeat</keyword>
<dbReference type="Pfam" id="PF00008">
    <property type="entry name" value="EGF"/>
    <property type="match status" value="1"/>
</dbReference>
<evidence type="ECO:0000256" key="5">
    <source>
        <dbReference type="PROSITE-ProRule" id="PRU00076"/>
    </source>
</evidence>
<dbReference type="InterPro" id="IPR049883">
    <property type="entry name" value="NOTCH1_EGF-like"/>
</dbReference>
<feature type="domain" description="EGF-like" evidence="8">
    <location>
        <begin position="1415"/>
        <end position="1451"/>
    </location>
</feature>
<dbReference type="InterPro" id="IPR036508">
    <property type="entry name" value="Chitin-bd_dom_sf"/>
</dbReference>
<protein>
    <submittedName>
        <fullName evidence="10">Oidioi.mRNA.OKI2018_I69.XSR.g15325.t1.cds</fullName>
    </submittedName>
</protein>
<dbReference type="CDD" id="cd00037">
    <property type="entry name" value="CLECT"/>
    <property type="match status" value="1"/>
</dbReference>
<evidence type="ECO:0000256" key="6">
    <source>
        <dbReference type="SAM" id="MobiDB-lite"/>
    </source>
</evidence>
<evidence type="ECO:0000256" key="3">
    <source>
        <dbReference type="ARBA" id="ARBA00022737"/>
    </source>
</evidence>
<evidence type="ECO:0000256" key="1">
    <source>
        <dbReference type="ARBA" id="ARBA00022536"/>
    </source>
</evidence>
<dbReference type="EMBL" id="OU015569">
    <property type="protein sequence ID" value="CAG5098002.1"/>
    <property type="molecule type" value="Genomic_DNA"/>
</dbReference>
<feature type="domain" description="C-type lectin" evidence="9">
    <location>
        <begin position="29"/>
        <end position="143"/>
    </location>
</feature>
<dbReference type="PROSITE" id="PS01187">
    <property type="entry name" value="EGF_CA"/>
    <property type="match status" value="4"/>
</dbReference>
<keyword evidence="11" id="KW-1185">Reference proteome</keyword>
<evidence type="ECO:0000259" key="8">
    <source>
        <dbReference type="PROSITE" id="PS50026"/>
    </source>
</evidence>
<dbReference type="InterPro" id="IPR016187">
    <property type="entry name" value="CTDL_fold"/>
</dbReference>
<organism evidence="10 11">
    <name type="scientific">Oikopleura dioica</name>
    <name type="common">Tunicate</name>
    <dbReference type="NCBI Taxonomy" id="34765"/>
    <lineage>
        <taxon>Eukaryota</taxon>
        <taxon>Metazoa</taxon>
        <taxon>Chordata</taxon>
        <taxon>Tunicata</taxon>
        <taxon>Appendicularia</taxon>
        <taxon>Copelata</taxon>
        <taxon>Oikopleuridae</taxon>
        <taxon>Oikopleura</taxon>
    </lineage>
</organism>
<dbReference type="InterPro" id="IPR000152">
    <property type="entry name" value="EGF-type_Asp/Asn_hydroxyl_site"/>
</dbReference>
<feature type="domain" description="EGF-like" evidence="8">
    <location>
        <begin position="1053"/>
        <end position="1093"/>
    </location>
</feature>
<dbReference type="InterPro" id="IPR001304">
    <property type="entry name" value="C-type_lectin-like"/>
</dbReference>
<dbReference type="InterPro" id="IPR016186">
    <property type="entry name" value="C-type_lectin-like/link_sf"/>
</dbReference>
<evidence type="ECO:0000256" key="7">
    <source>
        <dbReference type="SAM" id="SignalP"/>
    </source>
</evidence>
<feature type="domain" description="EGF-like" evidence="8">
    <location>
        <begin position="1184"/>
        <end position="1222"/>
    </location>
</feature>
<gene>
    <name evidence="10" type="ORF">OKIOD_LOCUS6883</name>
</gene>
<feature type="disulfide bond" evidence="5">
    <location>
        <begin position="1243"/>
        <end position="1260"/>
    </location>
</feature>
<dbReference type="Gene3D" id="2.10.25.10">
    <property type="entry name" value="Laminin"/>
    <property type="match status" value="18"/>
</dbReference>
<dbReference type="Gene3D" id="3.10.100.10">
    <property type="entry name" value="Mannose-Binding Protein A, subunit A"/>
    <property type="match status" value="2"/>
</dbReference>
<feature type="domain" description="EGF-like" evidence="8">
    <location>
        <begin position="1094"/>
        <end position="1133"/>
    </location>
</feature>
<dbReference type="SMART" id="SM00034">
    <property type="entry name" value="CLECT"/>
    <property type="match status" value="2"/>
</dbReference>
<evidence type="ECO:0000259" key="9">
    <source>
        <dbReference type="PROSITE" id="PS50041"/>
    </source>
</evidence>
<feature type="domain" description="EGF-like" evidence="8">
    <location>
        <begin position="883"/>
        <end position="920"/>
    </location>
</feature>
<dbReference type="SUPFAM" id="SSF57184">
    <property type="entry name" value="Growth factor receptor domain"/>
    <property type="match status" value="4"/>
</dbReference>
<dbReference type="PROSITE" id="PS50041">
    <property type="entry name" value="C_TYPE_LECTIN_2"/>
    <property type="match status" value="1"/>
</dbReference>
<feature type="chain" id="PRO_5047125941" evidence="7">
    <location>
        <begin position="20"/>
        <end position="2013"/>
    </location>
</feature>
<dbReference type="SUPFAM" id="SSF56436">
    <property type="entry name" value="C-type lectin-like"/>
    <property type="match status" value="2"/>
</dbReference>
<dbReference type="Pfam" id="PF00059">
    <property type="entry name" value="Lectin_C"/>
    <property type="match status" value="1"/>
</dbReference>
<dbReference type="InterPro" id="IPR018097">
    <property type="entry name" value="EGF_Ca-bd_CS"/>
</dbReference>
<keyword evidence="2 7" id="KW-0732">Signal</keyword>
<dbReference type="InterPro" id="IPR000742">
    <property type="entry name" value="EGF"/>
</dbReference>
<dbReference type="PROSITE" id="PS50026">
    <property type="entry name" value="EGF_3"/>
    <property type="match status" value="13"/>
</dbReference>
<proteinExistence type="predicted"/>
<name>A0ABN7SIW9_OIKDI</name>
<dbReference type="Proteomes" id="UP001158576">
    <property type="component" value="Chromosome XSR"/>
</dbReference>
<feature type="domain" description="EGF-like" evidence="8">
    <location>
        <begin position="1624"/>
        <end position="1664"/>
    </location>
</feature>
<dbReference type="InterPro" id="IPR024731">
    <property type="entry name" value="NELL2-like_EGF"/>
</dbReference>
<dbReference type="PROSITE" id="PS00010">
    <property type="entry name" value="ASX_HYDROXYL"/>
    <property type="match status" value="10"/>
</dbReference>
<dbReference type="SUPFAM" id="SSF57625">
    <property type="entry name" value="Invertebrate chitin-binding proteins"/>
    <property type="match status" value="1"/>
</dbReference>
<dbReference type="CDD" id="cd00054">
    <property type="entry name" value="EGF_CA"/>
    <property type="match status" value="11"/>
</dbReference>
<reference evidence="10 11" key="1">
    <citation type="submission" date="2021-04" db="EMBL/GenBank/DDBJ databases">
        <authorList>
            <person name="Bliznina A."/>
        </authorList>
    </citation>
    <scope>NUCLEOTIDE SEQUENCE [LARGE SCALE GENOMIC DNA]</scope>
</reference>
<dbReference type="InterPro" id="IPR001881">
    <property type="entry name" value="EGF-like_Ca-bd_dom"/>
</dbReference>
<evidence type="ECO:0000256" key="4">
    <source>
        <dbReference type="ARBA" id="ARBA00023157"/>
    </source>
</evidence>
<feature type="domain" description="EGF-like" evidence="8">
    <location>
        <begin position="612"/>
        <end position="650"/>
    </location>
</feature>
<dbReference type="Pfam" id="PF12947">
    <property type="entry name" value="EGF_3"/>
    <property type="match status" value="4"/>
</dbReference>
<feature type="signal peptide" evidence="7">
    <location>
        <begin position="1"/>
        <end position="19"/>
    </location>
</feature>
<keyword evidence="1 5" id="KW-0245">EGF-like domain</keyword>
<accession>A0ABN7SIW9</accession>
<feature type="domain" description="EGF-like" evidence="8">
    <location>
        <begin position="1275"/>
        <end position="1315"/>
    </location>
</feature>
<feature type="disulfide bond" evidence="5">
    <location>
        <begin position="1286"/>
        <end position="1303"/>
    </location>
</feature>
<dbReference type="SMART" id="SM00181">
    <property type="entry name" value="EGF"/>
    <property type="match status" value="20"/>
</dbReference>
<keyword evidence="4 5" id="KW-1015">Disulfide bond</keyword>
<feature type="domain" description="EGF-like" evidence="8">
    <location>
        <begin position="838"/>
        <end position="877"/>
    </location>
</feature>
<dbReference type="Pfam" id="PF07645">
    <property type="entry name" value="EGF_CA"/>
    <property type="match status" value="15"/>
</dbReference>
<dbReference type="PANTHER" id="PTHR24039">
    <property type="entry name" value="FIBRILLIN-RELATED"/>
    <property type="match status" value="1"/>
</dbReference>
<feature type="region of interest" description="Disordered" evidence="6">
    <location>
        <begin position="157"/>
        <end position="180"/>
    </location>
</feature>
<dbReference type="PROSITE" id="PS01186">
    <property type="entry name" value="EGF_2"/>
    <property type="match status" value="5"/>
</dbReference>